<feature type="compositionally biased region" description="Low complexity" evidence="8">
    <location>
        <begin position="412"/>
        <end position="429"/>
    </location>
</feature>
<dbReference type="OrthoDB" id="4334148at2"/>
<dbReference type="Gene3D" id="3.30.200.20">
    <property type="entry name" value="Phosphorylase Kinase, domain 1"/>
    <property type="match status" value="1"/>
</dbReference>
<keyword evidence="4 7" id="KW-0547">Nucleotide-binding</keyword>
<dbReference type="InterPro" id="IPR008271">
    <property type="entry name" value="Ser/Thr_kinase_AS"/>
</dbReference>
<evidence type="ECO:0000256" key="8">
    <source>
        <dbReference type="SAM" id="MobiDB-lite"/>
    </source>
</evidence>
<evidence type="ECO:0000256" key="1">
    <source>
        <dbReference type="ARBA" id="ARBA00010886"/>
    </source>
</evidence>
<evidence type="ECO:0000256" key="5">
    <source>
        <dbReference type="ARBA" id="ARBA00022777"/>
    </source>
</evidence>
<organism evidence="10 11">
    <name type="scientific">Streptacidiphilus jiangxiensis</name>
    <dbReference type="NCBI Taxonomy" id="235985"/>
    <lineage>
        <taxon>Bacteria</taxon>
        <taxon>Bacillati</taxon>
        <taxon>Actinomycetota</taxon>
        <taxon>Actinomycetes</taxon>
        <taxon>Kitasatosporales</taxon>
        <taxon>Streptomycetaceae</taxon>
        <taxon>Streptacidiphilus</taxon>
    </lineage>
</organism>
<evidence type="ECO:0000313" key="11">
    <source>
        <dbReference type="Proteomes" id="UP000183015"/>
    </source>
</evidence>
<evidence type="ECO:0000256" key="3">
    <source>
        <dbReference type="ARBA" id="ARBA00022679"/>
    </source>
</evidence>
<feature type="domain" description="Protein kinase" evidence="9">
    <location>
        <begin position="33"/>
        <end position="301"/>
    </location>
</feature>
<evidence type="ECO:0000256" key="6">
    <source>
        <dbReference type="ARBA" id="ARBA00022840"/>
    </source>
</evidence>
<dbReference type="PANTHER" id="PTHR43671">
    <property type="entry name" value="SERINE/THREONINE-PROTEIN KINASE NEK"/>
    <property type="match status" value="1"/>
</dbReference>
<proteinExistence type="inferred from homology"/>
<dbReference type="GO" id="GO:0005524">
    <property type="term" value="F:ATP binding"/>
    <property type="evidence" value="ECO:0007669"/>
    <property type="project" value="UniProtKB-UniRule"/>
</dbReference>
<dbReference type="Gene3D" id="1.10.510.10">
    <property type="entry name" value="Transferase(Phosphotransferase) domain 1"/>
    <property type="match status" value="1"/>
</dbReference>
<keyword evidence="6 7" id="KW-0067">ATP-binding</keyword>
<keyword evidence="10" id="KW-0723">Serine/threonine-protein kinase</keyword>
<name>A0A1H7MR92_STRJI</name>
<dbReference type="InterPro" id="IPR011009">
    <property type="entry name" value="Kinase-like_dom_sf"/>
</dbReference>
<feature type="compositionally biased region" description="Gly residues" evidence="8">
    <location>
        <begin position="430"/>
        <end position="442"/>
    </location>
</feature>
<feature type="compositionally biased region" description="Low complexity" evidence="8">
    <location>
        <begin position="370"/>
        <end position="400"/>
    </location>
</feature>
<dbReference type="CDD" id="cd14014">
    <property type="entry name" value="STKc_PknB_like"/>
    <property type="match status" value="1"/>
</dbReference>
<keyword evidence="5 10" id="KW-0418">Kinase</keyword>
<feature type="region of interest" description="Disordered" evidence="8">
    <location>
        <begin position="1"/>
        <end position="25"/>
    </location>
</feature>
<evidence type="ECO:0000256" key="4">
    <source>
        <dbReference type="ARBA" id="ARBA00022741"/>
    </source>
</evidence>
<dbReference type="SUPFAM" id="SSF56112">
    <property type="entry name" value="Protein kinase-like (PK-like)"/>
    <property type="match status" value="1"/>
</dbReference>
<protein>
    <recommendedName>
        <fullName evidence="2">non-specific serine/threonine protein kinase</fullName>
        <ecNumber evidence="2">2.7.11.1</ecNumber>
    </recommendedName>
</protein>
<feature type="region of interest" description="Disordered" evidence="8">
    <location>
        <begin position="370"/>
        <end position="464"/>
    </location>
</feature>
<gene>
    <name evidence="10" type="ORF">SAMN05414137_1064</name>
</gene>
<sequence>MTPLGGTEGSGFDLSGSGAEPLDGDDPRLIGPIPLLGRLGSGGMGRVYLGTVAGRYAAVKQVLPQFIEDEEFQRHFSHELDNLARLPEKVSAPLLLADREARPPWFATAYIPGLTLDKVLAVNGGPLDASRLWLLLREAAAGLKAVHALGMVHRDLKPSNVMLTVDGVALIDFGVARAADQSRLTRTGVVLGTPAYMSPEQANGTGELTEAADIFALGALIAYAAGGRPPFGEGSGVDMLYRIVHTEPDLNALQAVSPDLAEAVAACLDKNPTARPTADRLLQLARQRCVLETPDWPEPVMAPLRARAAFAALPAPDPATLELTTAEPVPTSAAPRHRRRWLTPIVIPLVLTTGVATGLLLVPELSPSHAAAGPGVTGSSGPTTPSASPSAGTHGTTPGTSPNPSPSADPNGTPSASGTPGRPGPTTTAPGGGSSNGNGGNGTTPPATRPTVTVTATPTPRRGPECVLNYNHTACSSNNPTVELQWYHNTNGDEGCTFTGDITWGDGTSSKGDTAGGPGGTYSFLAAHHYASPGTYTISVQGITDSGLCLAFGYNATFTRTS</sequence>
<evidence type="ECO:0000313" key="10">
    <source>
        <dbReference type="EMBL" id="SEL13358.1"/>
    </source>
</evidence>
<dbReference type="InterPro" id="IPR000719">
    <property type="entry name" value="Prot_kinase_dom"/>
</dbReference>
<dbReference type="PROSITE" id="PS00107">
    <property type="entry name" value="PROTEIN_KINASE_ATP"/>
    <property type="match status" value="1"/>
</dbReference>
<dbReference type="InterPro" id="IPR050660">
    <property type="entry name" value="NEK_Ser/Thr_kinase"/>
</dbReference>
<dbReference type="EC" id="2.7.11.1" evidence="2"/>
<dbReference type="SMART" id="SM00220">
    <property type="entry name" value="S_TKc"/>
    <property type="match status" value="1"/>
</dbReference>
<evidence type="ECO:0000259" key="9">
    <source>
        <dbReference type="PROSITE" id="PS50011"/>
    </source>
</evidence>
<dbReference type="STRING" id="235985.SAMN05414137_1064"/>
<dbReference type="eggNOG" id="COG0515">
    <property type="taxonomic scope" value="Bacteria"/>
</dbReference>
<feature type="compositionally biased region" description="Low complexity" evidence="8">
    <location>
        <begin position="443"/>
        <end position="460"/>
    </location>
</feature>
<evidence type="ECO:0000256" key="7">
    <source>
        <dbReference type="PROSITE-ProRule" id="PRU10141"/>
    </source>
</evidence>
<dbReference type="PROSITE" id="PS00108">
    <property type="entry name" value="PROTEIN_KINASE_ST"/>
    <property type="match status" value="1"/>
</dbReference>
<dbReference type="RefSeq" id="WP_052438683.1">
    <property type="nucleotide sequence ID" value="NZ_BBPN01000012.1"/>
</dbReference>
<keyword evidence="11" id="KW-1185">Reference proteome</keyword>
<dbReference type="PROSITE" id="PS50011">
    <property type="entry name" value="PROTEIN_KINASE_DOM"/>
    <property type="match status" value="1"/>
</dbReference>
<dbReference type="GO" id="GO:0004674">
    <property type="term" value="F:protein serine/threonine kinase activity"/>
    <property type="evidence" value="ECO:0007669"/>
    <property type="project" value="UniProtKB-KW"/>
</dbReference>
<reference evidence="11" key="1">
    <citation type="submission" date="2016-10" db="EMBL/GenBank/DDBJ databases">
        <authorList>
            <person name="Varghese N."/>
        </authorList>
    </citation>
    <scope>NUCLEOTIDE SEQUENCE [LARGE SCALE GENOMIC DNA]</scope>
    <source>
        <strain evidence="11">DSM 45096 / BCRC 16803 / CGMCC 4.1857 / CIP 109030 / JCM 12277 / KCTC 19219 / NBRC 100920 / 33214</strain>
    </source>
</reference>
<comment type="similarity">
    <text evidence="1">Belongs to the protein kinase superfamily. NEK Ser/Thr protein kinase family. NIMA subfamily.</text>
</comment>
<evidence type="ECO:0000256" key="2">
    <source>
        <dbReference type="ARBA" id="ARBA00012513"/>
    </source>
</evidence>
<dbReference type="Pfam" id="PF00069">
    <property type="entry name" value="Pkinase"/>
    <property type="match status" value="1"/>
</dbReference>
<dbReference type="PANTHER" id="PTHR43671:SF13">
    <property type="entry name" value="SERINE_THREONINE-PROTEIN KINASE NEK2"/>
    <property type="match status" value="1"/>
</dbReference>
<accession>A0A1H7MR92</accession>
<feature type="binding site" evidence="7">
    <location>
        <position position="60"/>
    </location>
    <ligand>
        <name>ATP</name>
        <dbReference type="ChEBI" id="CHEBI:30616"/>
    </ligand>
</feature>
<dbReference type="AlphaFoldDB" id="A0A1H7MR92"/>
<dbReference type="Proteomes" id="UP000183015">
    <property type="component" value="Unassembled WGS sequence"/>
</dbReference>
<dbReference type="InterPro" id="IPR017441">
    <property type="entry name" value="Protein_kinase_ATP_BS"/>
</dbReference>
<dbReference type="EMBL" id="FOAZ01000006">
    <property type="protein sequence ID" value="SEL13358.1"/>
    <property type="molecule type" value="Genomic_DNA"/>
</dbReference>
<keyword evidence="3" id="KW-0808">Transferase</keyword>